<organism evidence="3 5">
    <name type="scientific">Bradyrhizobium zhanjiangense</name>
    <dbReference type="NCBI Taxonomy" id="1325107"/>
    <lineage>
        <taxon>Bacteria</taxon>
        <taxon>Pseudomonadati</taxon>
        <taxon>Pseudomonadota</taxon>
        <taxon>Alphaproteobacteria</taxon>
        <taxon>Hyphomicrobiales</taxon>
        <taxon>Nitrobacteraceae</taxon>
        <taxon>Bradyrhizobium</taxon>
    </lineage>
</organism>
<proteinExistence type="predicted"/>
<protein>
    <submittedName>
        <fullName evidence="3">Uncharacterized protein</fullName>
    </submittedName>
</protein>
<reference evidence="3 5" key="1">
    <citation type="submission" date="2018-11" db="EMBL/GenBank/DDBJ databases">
        <title>Bradyrhizobium sp. nov., isolated from effective nodules of peanut in China.</title>
        <authorList>
            <person name="Li Y."/>
        </authorList>
    </citation>
    <scope>NUCLEOTIDE SEQUENCE [LARGE SCALE GENOMIC DNA]</scope>
    <source>
        <strain evidence="3 5">CCBAU 51770</strain>
        <strain evidence="2 4">CCBAU 51781</strain>
    </source>
</reference>
<dbReference type="Proteomes" id="UP000290174">
    <property type="component" value="Unassembled WGS sequence"/>
</dbReference>
<dbReference type="AlphaFoldDB" id="A0A4Q0QZY6"/>
<feature type="region of interest" description="Disordered" evidence="1">
    <location>
        <begin position="57"/>
        <end position="76"/>
    </location>
</feature>
<dbReference type="Proteomes" id="UP000289946">
    <property type="component" value="Unassembled WGS sequence"/>
</dbReference>
<name>A0A4Q0QZY6_9BRAD</name>
<accession>A0A4Q0QZY6</accession>
<dbReference type="EMBL" id="RDRA01000007">
    <property type="protein sequence ID" value="RXG95695.1"/>
    <property type="molecule type" value="Genomic_DNA"/>
</dbReference>
<dbReference type="EMBL" id="RKMK01000001">
    <property type="protein sequence ID" value="RXH03323.1"/>
    <property type="molecule type" value="Genomic_DNA"/>
</dbReference>
<evidence type="ECO:0000313" key="2">
    <source>
        <dbReference type="EMBL" id="RXG95695.1"/>
    </source>
</evidence>
<evidence type="ECO:0000313" key="3">
    <source>
        <dbReference type="EMBL" id="RXH03323.1"/>
    </source>
</evidence>
<gene>
    <name evidence="3" type="ORF">EAS61_00080</name>
    <name evidence="2" type="ORF">EAS62_13685</name>
</gene>
<evidence type="ECO:0000256" key="1">
    <source>
        <dbReference type="SAM" id="MobiDB-lite"/>
    </source>
</evidence>
<keyword evidence="4" id="KW-1185">Reference proteome</keyword>
<evidence type="ECO:0000313" key="5">
    <source>
        <dbReference type="Proteomes" id="UP000290174"/>
    </source>
</evidence>
<evidence type="ECO:0000313" key="4">
    <source>
        <dbReference type="Proteomes" id="UP000289946"/>
    </source>
</evidence>
<comment type="caution">
    <text evidence="3">The sequence shown here is derived from an EMBL/GenBank/DDBJ whole genome shotgun (WGS) entry which is preliminary data.</text>
</comment>
<sequence>MLTAARAVFECCQGWDRAACCPFEGYRVSSVASLEMAAGLSALSAVDIPAQQRLPWSRMEQSQRTKRLVPNRSDDCQRRRGTMLAGTAVSSQKHTEIMFRGSAASCYPCRSTGAAGVVTDNSRRPN</sequence>